<reference evidence="3" key="1">
    <citation type="journal article" date="2010" name="Nat. Biotechnol.">
        <title>Draft genome sequence of the oilseed species Ricinus communis.</title>
        <authorList>
            <person name="Chan A.P."/>
            <person name="Crabtree J."/>
            <person name="Zhao Q."/>
            <person name="Lorenzi H."/>
            <person name="Orvis J."/>
            <person name="Puiu D."/>
            <person name="Melake-Berhan A."/>
            <person name="Jones K.M."/>
            <person name="Redman J."/>
            <person name="Chen G."/>
            <person name="Cahoon E.B."/>
            <person name="Gedil M."/>
            <person name="Stanke M."/>
            <person name="Haas B.J."/>
            <person name="Wortman J.R."/>
            <person name="Fraser-Liggett C.M."/>
            <person name="Ravel J."/>
            <person name="Rabinowicz P.D."/>
        </authorList>
    </citation>
    <scope>NUCLEOTIDE SEQUENCE [LARGE SCALE GENOMIC DNA]</scope>
    <source>
        <strain evidence="3">cv. Hale</strain>
    </source>
</reference>
<dbReference type="InterPro" id="IPR006527">
    <property type="entry name" value="F-box-assoc_dom_typ1"/>
</dbReference>
<dbReference type="Proteomes" id="UP000008311">
    <property type="component" value="Unassembled WGS sequence"/>
</dbReference>
<gene>
    <name evidence="2" type="ORF">RCOM_0662970</name>
</gene>
<organism evidence="2 3">
    <name type="scientific">Ricinus communis</name>
    <name type="common">Castor bean</name>
    <dbReference type="NCBI Taxonomy" id="3988"/>
    <lineage>
        <taxon>Eukaryota</taxon>
        <taxon>Viridiplantae</taxon>
        <taxon>Streptophyta</taxon>
        <taxon>Embryophyta</taxon>
        <taxon>Tracheophyta</taxon>
        <taxon>Spermatophyta</taxon>
        <taxon>Magnoliopsida</taxon>
        <taxon>eudicotyledons</taxon>
        <taxon>Gunneridae</taxon>
        <taxon>Pentapetalae</taxon>
        <taxon>rosids</taxon>
        <taxon>fabids</taxon>
        <taxon>Malpighiales</taxon>
        <taxon>Euphorbiaceae</taxon>
        <taxon>Acalyphoideae</taxon>
        <taxon>Acalypheae</taxon>
        <taxon>Ricinus</taxon>
    </lineage>
</organism>
<name>B9SW11_RICCO</name>
<protein>
    <recommendedName>
        <fullName evidence="1">F-box associated beta-propeller type 1 domain-containing protein</fullName>
    </recommendedName>
</protein>
<evidence type="ECO:0000259" key="1">
    <source>
        <dbReference type="Pfam" id="PF07734"/>
    </source>
</evidence>
<feature type="domain" description="F-box associated beta-propeller type 1" evidence="1">
    <location>
        <begin position="7"/>
        <end position="162"/>
    </location>
</feature>
<dbReference type="Pfam" id="PF07734">
    <property type="entry name" value="FBA_1"/>
    <property type="match status" value="1"/>
</dbReference>
<evidence type="ECO:0000313" key="2">
    <source>
        <dbReference type="EMBL" id="EEF32194.1"/>
    </source>
</evidence>
<sequence length="186" mass="21343">MKDGVVPVYVNNAFHWIMSYRMEGVGVRSLILVFDVKDEVFREIILPESLVNAIETEVDVKRFGDSSIAVIFSSVPREFHNSQIWVMKEYGVIESWVEYAKVGKRRKGKSTVLGFRKNGQLLVKFFRGQIALINQENKCIQNIALQHLGAHAFVDNYVESLVLFDKGNAVETRPSGKPKRRRINRE</sequence>
<proteinExistence type="predicted"/>
<accession>B9SW11</accession>
<dbReference type="EMBL" id="EQ974181">
    <property type="protein sequence ID" value="EEF32194.1"/>
    <property type="molecule type" value="Genomic_DNA"/>
</dbReference>
<dbReference type="AlphaFoldDB" id="B9SW11"/>
<evidence type="ECO:0000313" key="3">
    <source>
        <dbReference type="Proteomes" id="UP000008311"/>
    </source>
</evidence>
<keyword evidence="3" id="KW-1185">Reference proteome</keyword>
<dbReference type="InParanoid" id="B9SW11"/>